<proteinExistence type="predicted"/>
<evidence type="ECO:0000313" key="4">
    <source>
        <dbReference type="Proteomes" id="UP000029925"/>
    </source>
</evidence>
<protein>
    <submittedName>
        <fullName evidence="3">Flagellar biosynthesis anti-sigma factor FlgM</fullName>
    </submittedName>
    <submittedName>
        <fullName evidence="2">FlgM protein</fullName>
    </submittedName>
</protein>
<keyword evidence="3" id="KW-0282">Flagellum</keyword>
<evidence type="ECO:0000313" key="5">
    <source>
        <dbReference type="Proteomes" id="UP000064525"/>
    </source>
</evidence>
<reference evidence="2" key="2">
    <citation type="submission" date="2015-11" db="EMBL/GenBank/DDBJ databases">
        <authorList>
            <person name="Zhang Y."/>
            <person name="Guo Z."/>
        </authorList>
    </citation>
    <scope>NUCLEOTIDE SEQUENCE</scope>
    <source>
        <strain evidence="2">1</strain>
    </source>
</reference>
<reference evidence="3 4" key="1">
    <citation type="journal article" date="2014" name="Genome Announc.">
        <title>Draft genome sequences of eight enterohepatic helicobacter species isolated from both laboratory and wild rodents.</title>
        <authorList>
            <person name="Sheh A."/>
            <person name="Shen Z."/>
            <person name="Fox J.G."/>
        </authorList>
    </citation>
    <scope>NUCLEOTIDE SEQUENCE [LARGE SCALE GENOMIC DNA]</scope>
    <source>
        <strain evidence="3 4">MIT 98-6810</strain>
    </source>
</reference>
<evidence type="ECO:0000313" key="2">
    <source>
        <dbReference type="EMBL" id="CUU40548.1"/>
    </source>
</evidence>
<feature type="domain" description="Anti-sigma-28 factor FlgM C-terminal" evidence="1">
    <location>
        <begin position="26"/>
        <end position="65"/>
    </location>
</feature>
<dbReference type="RefSeq" id="WP_034326972.1">
    <property type="nucleotide sequence ID" value="NZ_CAJTQN010000002.1"/>
</dbReference>
<dbReference type="InterPro" id="IPR035890">
    <property type="entry name" value="Anti-sigma-28_factor_FlgM_sf"/>
</dbReference>
<dbReference type="Pfam" id="PF04316">
    <property type="entry name" value="FlgM"/>
    <property type="match status" value="1"/>
</dbReference>
<dbReference type="PATRIC" id="fig|76936.10.peg.1626"/>
<keyword evidence="3" id="KW-0966">Cell projection</keyword>
<dbReference type="EMBL" id="LN907858">
    <property type="protein sequence ID" value="CUU40548.1"/>
    <property type="molecule type" value="Genomic_DNA"/>
</dbReference>
<dbReference type="STRING" id="76936.BN2458_PEG1665"/>
<dbReference type="AlphaFoldDB" id="A0A099UCR1"/>
<keyword evidence="3" id="KW-0969">Cilium</keyword>
<dbReference type="Proteomes" id="UP000064525">
    <property type="component" value="Chromosome I"/>
</dbReference>
<sequence>MINGVNASVVSTNALNREVLNRQNENTEVKEKEQVQQLSRAEQIKEQIKNGEYKIDLQQTSEKMASNLLNL</sequence>
<evidence type="ECO:0000313" key="3">
    <source>
        <dbReference type="EMBL" id="TLD79207.1"/>
    </source>
</evidence>
<dbReference type="InterPro" id="IPR031316">
    <property type="entry name" value="FlgM_C"/>
</dbReference>
<dbReference type="KEGG" id="hty:BN2458_PEG1665"/>
<dbReference type="Proteomes" id="UP000029925">
    <property type="component" value="Unassembled WGS sequence"/>
</dbReference>
<dbReference type="EMBL" id="JRPF02000002">
    <property type="protein sequence ID" value="TLD79207.1"/>
    <property type="molecule type" value="Genomic_DNA"/>
</dbReference>
<dbReference type="OrthoDB" id="5328035at2"/>
<accession>A0A099UCR1</accession>
<name>A0A099UCR1_9HELI</name>
<reference evidence="5" key="3">
    <citation type="submission" date="2015-11" db="EMBL/GenBank/DDBJ databases">
        <authorList>
            <person name="Anvar S.Y."/>
        </authorList>
    </citation>
    <scope>NUCLEOTIDE SEQUENCE [LARGE SCALE GENOMIC DNA]</scope>
</reference>
<gene>
    <name evidence="2" type="ORF">BN2458_PEG1665</name>
    <name evidence="3" type="ORF">LS75_002615</name>
</gene>
<keyword evidence="4" id="KW-1185">Reference proteome</keyword>
<dbReference type="GeneID" id="78151823"/>
<organism evidence="2 5">
    <name type="scientific">Helicobacter typhlonius</name>
    <dbReference type="NCBI Taxonomy" id="76936"/>
    <lineage>
        <taxon>Bacteria</taxon>
        <taxon>Pseudomonadati</taxon>
        <taxon>Campylobacterota</taxon>
        <taxon>Epsilonproteobacteria</taxon>
        <taxon>Campylobacterales</taxon>
        <taxon>Helicobacteraceae</taxon>
        <taxon>Helicobacter</taxon>
    </lineage>
</organism>
<evidence type="ECO:0000259" key="1">
    <source>
        <dbReference type="Pfam" id="PF04316"/>
    </source>
</evidence>
<dbReference type="SUPFAM" id="SSF101498">
    <property type="entry name" value="Anti-sigma factor FlgM"/>
    <property type="match status" value="1"/>
</dbReference>